<keyword evidence="1" id="KW-0472">Membrane</keyword>
<keyword evidence="1" id="KW-1133">Transmembrane helix</keyword>
<keyword evidence="1" id="KW-0812">Transmembrane</keyword>
<dbReference type="STRING" id="573983.B0681_08720"/>
<comment type="caution">
    <text evidence="2">The sequence shown here is derived from an EMBL/GenBank/DDBJ whole genome shotgun (WGS) entry which is preliminary data.</text>
</comment>
<gene>
    <name evidence="2" type="ORF">B0681_08720</name>
</gene>
<reference evidence="2 3" key="1">
    <citation type="submission" date="2017-02" db="EMBL/GenBank/DDBJ databases">
        <title>Draft genome sequence of Moraxella porci CCUG 54912T type strain.</title>
        <authorList>
            <person name="Salva-Serra F."/>
            <person name="Engstrom-Jakobsson H."/>
            <person name="Thorell K."/>
            <person name="Jaen-Luchoro D."/>
            <person name="Gonzales-Siles L."/>
            <person name="Karlsson R."/>
            <person name="Yazdan S."/>
            <person name="Boulund F."/>
            <person name="Johnning A."/>
            <person name="Engstrand L."/>
            <person name="Kristiansson E."/>
            <person name="Moore E."/>
        </authorList>
    </citation>
    <scope>NUCLEOTIDE SEQUENCE [LARGE SCALE GENOMIC DNA]</scope>
    <source>
        <strain evidence="2 3">CCUG 54912</strain>
    </source>
</reference>
<organism evidence="2 3">
    <name type="scientific">Moraxella porci DSM 25326</name>
    <dbReference type="NCBI Taxonomy" id="573983"/>
    <lineage>
        <taxon>Bacteria</taxon>
        <taxon>Pseudomonadati</taxon>
        <taxon>Pseudomonadota</taxon>
        <taxon>Gammaproteobacteria</taxon>
        <taxon>Moraxellales</taxon>
        <taxon>Moraxellaceae</taxon>
        <taxon>Moraxella</taxon>
    </lineage>
</organism>
<protein>
    <submittedName>
        <fullName evidence="2">Uncharacterized protein</fullName>
    </submittedName>
</protein>
<sequence>MDFTFVFCNVIIKSPSIIEEVCIMTKSFVKKIFSKMKMIIHTVGIILWIVMPVNLVITNNSIVLNMTGG</sequence>
<proteinExistence type="predicted"/>
<dbReference type="Proteomes" id="UP000190683">
    <property type="component" value="Unassembled WGS sequence"/>
</dbReference>
<keyword evidence="3" id="KW-1185">Reference proteome</keyword>
<evidence type="ECO:0000256" key="1">
    <source>
        <dbReference type="SAM" id="Phobius"/>
    </source>
</evidence>
<evidence type="ECO:0000313" key="3">
    <source>
        <dbReference type="Proteomes" id="UP000190683"/>
    </source>
</evidence>
<name>A0A1T0CNW7_9GAMM</name>
<dbReference type="AlphaFoldDB" id="A0A1T0CNW7"/>
<evidence type="ECO:0000313" key="2">
    <source>
        <dbReference type="EMBL" id="OOS24026.1"/>
    </source>
</evidence>
<dbReference type="EMBL" id="MUYV01000011">
    <property type="protein sequence ID" value="OOS24026.1"/>
    <property type="molecule type" value="Genomic_DNA"/>
</dbReference>
<accession>A0A1T0CNW7</accession>
<feature type="transmembrane region" description="Helical" evidence="1">
    <location>
        <begin position="38"/>
        <end position="57"/>
    </location>
</feature>